<dbReference type="Pfam" id="PF07811">
    <property type="entry name" value="TadE"/>
    <property type="match status" value="1"/>
</dbReference>
<dbReference type="EMBL" id="NISK01000002">
    <property type="protein sequence ID" value="OWQ97041.1"/>
    <property type="molecule type" value="Genomic_DNA"/>
</dbReference>
<proteinExistence type="predicted"/>
<keyword evidence="1" id="KW-0812">Transmembrane</keyword>
<keyword evidence="1" id="KW-0472">Membrane</keyword>
<evidence type="ECO:0000313" key="4">
    <source>
        <dbReference type="Proteomes" id="UP000197361"/>
    </source>
</evidence>
<reference evidence="3 4" key="1">
    <citation type="journal article" date="2010" name="Int. J. Syst. Evol. Microbiol.">
        <title>Sphingopyxis bauzanensis sp. nov., a psychrophilic bacterium isolated from soil.</title>
        <authorList>
            <person name="Zhang D.C."/>
            <person name="Liu H.C."/>
            <person name="Xin Y.H."/>
            <person name="Zhou Y.G."/>
            <person name="Schinner F."/>
            <person name="Margesin R."/>
        </authorList>
    </citation>
    <scope>NUCLEOTIDE SEQUENCE [LARGE SCALE GENOMIC DNA]</scope>
    <source>
        <strain evidence="3 4">DSM 22271</strain>
    </source>
</reference>
<gene>
    <name evidence="3" type="ORF">CDQ92_08100</name>
</gene>
<sequence>MRNVIPSFACDLLRRETGAGAAEFALLLPIMVALLIGVIDVGRMAWTKMEVQAAARAGANYALVNAAQSFAPVEIKAAVASATGLAVTPGEPVKETGCLDASGATVQPCGGSLVSGDYVSVPVSATYTPIWFDPVTLSATAKVRIS</sequence>
<evidence type="ECO:0000259" key="2">
    <source>
        <dbReference type="Pfam" id="PF07811"/>
    </source>
</evidence>
<keyword evidence="1" id="KW-1133">Transmembrane helix</keyword>
<dbReference type="Proteomes" id="UP000197361">
    <property type="component" value="Unassembled WGS sequence"/>
</dbReference>
<feature type="domain" description="TadE-like" evidence="2">
    <location>
        <begin position="18"/>
        <end position="59"/>
    </location>
</feature>
<feature type="transmembrane region" description="Helical" evidence="1">
    <location>
        <begin position="20"/>
        <end position="39"/>
    </location>
</feature>
<organism evidence="3 4">
    <name type="scientific">Sphingopyxis bauzanensis</name>
    <dbReference type="NCBI Taxonomy" id="651663"/>
    <lineage>
        <taxon>Bacteria</taxon>
        <taxon>Pseudomonadati</taxon>
        <taxon>Pseudomonadota</taxon>
        <taxon>Alphaproteobacteria</taxon>
        <taxon>Sphingomonadales</taxon>
        <taxon>Sphingomonadaceae</taxon>
        <taxon>Sphingopyxis</taxon>
    </lineage>
</organism>
<dbReference type="AlphaFoldDB" id="A0A246JVD4"/>
<name>A0A246JVD4_9SPHN</name>
<protein>
    <recommendedName>
        <fullName evidence="2">TadE-like domain-containing protein</fullName>
    </recommendedName>
</protein>
<evidence type="ECO:0000256" key="1">
    <source>
        <dbReference type="SAM" id="Phobius"/>
    </source>
</evidence>
<accession>A0A246JVD4</accession>
<keyword evidence="4" id="KW-1185">Reference proteome</keyword>
<evidence type="ECO:0000313" key="3">
    <source>
        <dbReference type="EMBL" id="OWQ97041.1"/>
    </source>
</evidence>
<dbReference type="InterPro" id="IPR012495">
    <property type="entry name" value="TadE-like_dom"/>
</dbReference>
<comment type="caution">
    <text evidence="3">The sequence shown here is derived from an EMBL/GenBank/DDBJ whole genome shotgun (WGS) entry which is preliminary data.</text>
</comment>